<dbReference type="EMBL" id="CM045764">
    <property type="protein sequence ID" value="KAI8007138.1"/>
    <property type="molecule type" value="Genomic_DNA"/>
</dbReference>
<proteinExistence type="predicted"/>
<evidence type="ECO:0000313" key="1">
    <source>
        <dbReference type="EMBL" id="KAI8007138.1"/>
    </source>
</evidence>
<organism evidence="1 2">
    <name type="scientific">Camellia lanceoleosa</name>
    <dbReference type="NCBI Taxonomy" id="1840588"/>
    <lineage>
        <taxon>Eukaryota</taxon>
        <taxon>Viridiplantae</taxon>
        <taxon>Streptophyta</taxon>
        <taxon>Embryophyta</taxon>
        <taxon>Tracheophyta</taxon>
        <taxon>Spermatophyta</taxon>
        <taxon>Magnoliopsida</taxon>
        <taxon>eudicotyledons</taxon>
        <taxon>Gunneridae</taxon>
        <taxon>Pentapetalae</taxon>
        <taxon>asterids</taxon>
        <taxon>Ericales</taxon>
        <taxon>Theaceae</taxon>
        <taxon>Camellia</taxon>
    </lineage>
</organism>
<sequence>RLLQSKLACLEGSNENSPKLSTNHLMKIAKHRENLTLIFHEIHLMAIIVYCYCNARWGISKEAWAKAQGKWANSEPKKVRPAKGPNRLHEGKCLNEVTEGTLAAVKLLRHFALAPPFPILSVPLPSEVAKGKRKPKQLSCRGNTCDGQVAEALCLNALILSIGRRKLKQLSYCDNLVPAFCRRSPSLILLVCHLNLPQKMTATATIVAATNVWREYPAK</sequence>
<name>A0ACC0H2V5_9ERIC</name>
<gene>
    <name evidence="1" type="ORF">LOK49_LG07G02388</name>
</gene>
<accession>A0ACC0H2V5</accession>
<dbReference type="Proteomes" id="UP001060215">
    <property type="component" value="Chromosome 7"/>
</dbReference>
<evidence type="ECO:0000313" key="2">
    <source>
        <dbReference type="Proteomes" id="UP001060215"/>
    </source>
</evidence>
<feature type="non-terminal residue" evidence="1">
    <location>
        <position position="1"/>
    </location>
</feature>
<keyword evidence="2" id="KW-1185">Reference proteome</keyword>
<reference evidence="1 2" key="1">
    <citation type="journal article" date="2022" name="Plant J.">
        <title>Chromosome-level genome of Camellia lanceoleosa provides a valuable resource for understanding genome evolution and self-incompatibility.</title>
        <authorList>
            <person name="Gong W."/>
            <person name="Xiao S."/>
            <person name="Wang L."/>
            <person name="Liao Z."/>
            <person name="Chang Y."/>
            <person name="Mo W."/>
            <person name="Hu G."/>
            <person name="Li W."/>
            <person name="Zhao G."/>
            <person name="Zhu H."/>
            <person name="Hu X."/>
            <person name="Ji K."/>
            <person name="Xiang X."/>
            <person name="Song Q."/>
            <person name="Yuan D."/>
            <person name="Jin S."/>
            <person name="Zhang L."/>
        </authorList>
    </citation>
    <scope>NUCLEOTIDE SEQUENCE [LARGE SCALE GENOMIC DNA]</scope>
    <source>
        <strain evidence="1">SQ_2022a</strain>
    </source>
</reference>
<comment type="caution">
    <text evidence="1">The sequence shown here is derived from an EMBL/GenBank/DDBJ whole genome shotgun (WGS) entry which is preliminary data.</text>
</comment>
<protein>
    <submittedName>
        <fullName evidence="1">Uncharacterized protein</fullName>
    </submittedName>
</protein>
<feature type="non-terminal residue" evidence="1">
    <location>
        <position position="219"/>
    </location>
</feature>